<evidence type="ECO:0000313" key="2">
    <source>
        <dbReference type="EMBL" id="KAK5083267.1"/>
    </source>
</evidence>
<gene>
    <name evidence="2" type="ORF">LTR24_007830</name>
</gene>
<sequence length="188" mass="20530">MSTNTSLSTAVLPARIILTLIGTATSVGGYLADWNDTHVFNPKWTPHAKFHNGQTMSTGLGLGLLTFYYAWRGTNTSTREGLMDNLLTATLMASLYWATQLSAILYPGTKWVDEEFRESHGEPQKRGAPVIFGVCWAAFGIGWWRLGGEMIATISTTSYAAMAGWLRFALLMQVSSNVASASFDPVSH</sequence>
<keyword evidence="3" id="KW-1185">Reference proteome</keyword>
<accession>A0ABR0K1W9</accession>
<keyword evidence="1" id="KW-1133">Transmembrane helix</keyword>
<feature type="transmembrane region" description="Helical" evidence="1">
    <location>
        <begin position="53"/>
        <end position="71"/>
    </location>
</feature>
<evidence type="ECO:0000313" key="3">
    <source>
        <dbReference type="Proteomes" id="UP001345013"/>
    </source>
</evidence>
<feature type="transmembrane region" description="Helical" evidence="1">
    <location>
        <begin position="86"/>
        <end position="106"/>
    </location>
</feature>
<protein>
    <submittedName>
        <fullName evidence="2">Uncharacterized protein</fullName>
    </submittedName>
</protein>
<dbReference type="Proteomes" id="UP001345013">
    <property type="component" value="Unassembled WGS sequence"/>
</dbReference>
<evidence type="ECO:0000256" key="1">
    <source>
        <dbReference type="SAM" id="Phobius"/>
    </source>
</evidence>
<dbReference type="Pfam" id="PF20345">
    <property type="entry name" value="DUF6640"/>
    <property type="match status" value="1"/>
</dbReference>
<keyword evidence="1" id="KW-0812">Transmembrane</keyword>
<name>A0ABR0K1W9_9EURO</name>
<proteinExistence type="predicted"/>
<organism evidence="2 3">
    <name type="scientific">Lithohypha guttulata</name>
    <dbReference type="NCBI Taxonomy" id="1690604"/>
    <lineage>
        <taxon>Eukaryota</taxon>
        <taxon>Fungi</taxon>
        <taxon>Dikarya</taxon>
        <taxon>Ascomycota</taxon>
        <taxon>Pezizomycotina</taxon>
        <taxon>Eurotiomycetes</taxon>
        <taxon>Chaetothyriomycetidae</taxon>
        <taxon>Chaetothyriales</taxon>
        <taxon>Trichomeriaceae</taxon>
        <taxon>Lithohypha</taxon>
    </lineage>
</organism>
<dbReference type="EMBL" id="JAVRRG010000123">
    <property type="protein sequence ID" value="KAK5083267.1"/>
    <property type="molecule type" value="Genomic_DNA"/>
</dbReference>
<dbReference type="InterPro" id="IPR046580">
    <property type="entry name" value="DUF6640"/>
</dbReference>
<feature type="transmembrane region" description="Helical" evidence="1">
    <location>
        <begin position="12"/>
        <end position="32"/>
    </location>
</feature>
<feature type="transmembrane region" description="Helical" evidence="1">
    <location>
        <begin position="127"/>
        <end position="144"/>
    </location>
</feature>
<reference evidence="2 3" key="1">
    <citation type="submission" date="2023-08" db="EMBL/GenBank/DDBJ databases">
        <title>Black Yeasts Isolated from many extreme environments.</title>
        <authorList>
            <person name="Coleine C."/>
            <person name="Stajich J.E."/>
            <person name="Selbmann L."/>
        </authorList>
    </citation>
    <scope>NUCLEOTIDE SEQUENCE [LARGE SCALE GENOMIC DNA]</scope>
    <source>
        <strain evidence="2 3">CCFEE 5885</strain>
    </source>
</reference>
<keyword evidence="1" id="KW-0472">Membrane</keyword>
<comment type="caution">
    <text evidence="2">The sequence shown here is derived from an EMBL/GenBank/DDBJ whole genome shotgun (WGS) entry which is preliminary data.</text>
</comment>